<dbReference type="Proteomes" id="UP000219621">
    <property type="component" value="Unassembled WGS sequence"/>
</dbReference>
<evidence type="ECO:0008006" key="4">
    <source>
        <dbReference type="Google" id="ProtNLM"/>
    </source>
</evidence>
<dbReference type="InterPro" id="IPR021558">
    <property type="entry name" value="MazE-like"/>
</dbReference>
<organism evidence="2 3">
    <name type="scientific">Caenispirillum bisanense</name>
    <dbReference type="NCBI Taxonomy" id="414052"/>
    <lineage>
        <taxon>Bacteria</taxon>
        <taxon>Pseudomonadati</taxon>
        <taxon>Pseudomonadota</taxon>
        <taxon>Alphaproteobacteria</taxon>
        <taxon>Rhodospirillales</taxon>
        <taxon>Novispirillaceae</taxon>
        <taxon>Caenispirillum</taxon>
    </lineage>
</organism>
<evidence type="ECO:0000256" key="1">
    <source>
        <dbReference type="SAM" id="MobiDB-lite"/>
    </source>
</evidence>
<proteinExistence type="predicted"/>
<reference evidence="2 3" key="1">
    <citation type="submission" date="2017-09" db="EMBL/GenBank/DDBJ databases">
        <authorList>
            <person name="Ehlers B."/>
            <person name="Leendertz F.H."/>
        </authorList>
    </citation>
    <scope>NUCLEOTIDE SEQUENCE [LARGE SCALE GENOMIC DNA]</scope>
    <source>
        <strain evidence="2 3">USBA 140</strain>
    </source>
</reference>
<sequence length="69" mass="7962">MGHDWKPTPQEEEEKRSKGLRPVVLWVPDRQSPDYAAEAERQSRNAARSPDEDDITRFMEETGDFGADE</sequence>
<evidence type="ECO:0000313" key="3">
    <source>
        <dbReference type="Proteomes" id="UP000219621"/>
    </source>
</evidence>
<dbReference type="Pfam" id="PF11455">
    <property type="entry name" value="MazE-like"/>
    <property type="match status" value="1"/>
</dbReference>
<dbReference type="OrthoDB" id="3734119at2"/>
<accession>A0A286GWV2</accession>
<keyword evidence="3" id="KW-1185">Reference proteome</keyword>
<evidence type="ECO:0000313" key="2">
    <source>
        <dbReference type="EMBL" id="SOD99981.1"/>
    </source>
</evidence>
<dbReference type="EMBL" id="OCNJ01000011">
    <property type="protein sequence ID" value="SOD99981.1"/>
    <property type="molecule type" value="Genomic_DNA"/>
</dbReference>
<dbReference type="RefSeq" id="WP_097281003.1">
    <property type="nucleotide sequence ID" value="NZ_OCNJ01000011.1"/>
</dbReference>
<name>A0A286GWV2_9PROT</name>
<dbReference type="AlphaFoldDB" id="A0A286GWV2"/>
<gene>
    <name evidence="2" type="ORF">SAMN05421508_11115</name>
</gene>
<protein>
    <recommendedName>
        <fullName evidence="4">Antitoxin MazE</fullName>
    </recommendedName>
</protein>
<feature type="region of interest" description="Disordered" evidence="1">
    <location>
        <begin position="1"/>
        <end position="69"/>
    </location>
</feature>